<dbReference type="Gene3D" id="2.40.30.70">
    <property type="entry name" value="YaeB-like"/>
    <property type="match status" value="1"/>
</dbReference>
<proteinExistence type="inferred from homology"/>
<dbReference type="OrthoDB" id="9804309at2"/>
<dbReference type="EMBL" id="FNEJ01000008">
    <property type="protein sequence ID" value="SDI67001.1"/>
    <property type="molecule type" value="Genomic_DNA"/>
</dbReference>
<dbReference type="InterPro" id="IPR023370">
    <property type="entry name" value="TrmO-like_N"/>
</dbReference>
<feature type="domain" description="TsaA-like" evidence="3">
    <location>
        <begin position="27"/>
        <end position="158"/>
    </location>
</feature>
<dbReference type="PROSITE" id="PS51668">
    <property type="entry name" value="TSAA_2"/>
    <property type="match status" value="1"/>
</dbReference>
<comment type="similarity">
    <text evidence="2">Belongs to the tRNA methyltransferase O family.</text>
</comment>
<keyword evidence="4" id="KW-0808">Transferase</keyword>
<dbReference type="GO" id="GO:0008168">
    <property type="term" value="F:methyltransferase activity"/>
    <property type="evidence" value="ECO:0007669"/>
    <property type="project" value="UniProtKB-KW"/>
</dbReference>
<dbReference type="PANTHER" id="PTHR12818">
    <property type="entry name" value="TRNA (ADENINE(37)-N6)-METHYLTRANSFERASE"/>
    <property type="match status" value="1"/>
</dbReference>
<evidence type="ECO:0000256" key="2">
    <source>
        <dbReference type="ARBA" id="ARBA00033753"/>
    </source>
</evidence>
<evidence type="ECO:0000259" key="3">
    <source>
        <dbReference type="PROSITE" id="PS51668"/>
    </source>
</evidence>
<dbReference type="InterPro" id="IPR036413">
    <property type="entry name" value="YaeB-like_sf"/>
</dbReference>
<dbReference type="InterPro" id="IPR040372">
    <property type="entry name" value="YaeB-like"/>
</dbReference>
<keyword evidence="4" id="KW-0489">Methyltransferase</keyword>
<dbReference type="CDD" id="cd09281">
    <property type="entry name" value="UPF0066"/>
    <property type="match status" value="1"/>
</dbReference>
<dbReference type="GO" id="GO:0032259">
    <property type="term" value="P:methylation"/>
    <property type="evidence" value="ECO:0007669"/>
    <property type="project" value="UniProtKB-KW"/>
</dbReference>
<reference evidence="4 5" key="1">
    <citation type="submission" date="2016-10" db="EMBL/GenBank/DDBJ databases">
        <authorList>
            <person name="de Groot N.N."/>
        </authorList>
    </citation>
    <scope>NUCLEOTIDE SEQUENCE [LARGE SCALE GENOMIC DNA]</scope>
    <source>
        <strain evidence="4 5">DSM 26424</strain>
    </source>
</reference>
<dbReference type="InterPro" id="IPR036414">
    <property type="entry name" value="YaeB_N_sf"/>
</dbReference>
<dbReference type="NCBIfam" id="TIGR00104">
    <property type="entry name" value="tRNA_TsaA"/>
    <property type="match status" value="1"/>
</dbReference>
<dbReference type="RefSeq" id="WP_089846665.1">
    <property type="nucleotide sequence ID" value="NZ_FNEJ01000008.1"/>
</dbReference>
<organism evidence="4 5">
    <name type="scientific">Salipiger marinus</name>
    <dbReference type="NCBI Taxonomy" id="555512"/>
    <lineage>
        <taxon>Bacteria</taxon>
        <taxon>Pseudomonadati</taxon>
        <taxon>Pseudomonadota</taxon>
        <taxon>Alphaproteobacteria</taxon>
        <taxon>Rhodobacterales</taxon>
        <taxon>Roseobacteraceae</taxon>
        <taxon>Salipiger</taxon>
    </lineage>
</organism>
<keyword evidence="1" id="KW-0949">S-adenosyl-L-methionine</keyword>
<evidence type="ECO:0000313" key="4">
    <source>
        <dbReference type="EMBL" id="SDI67001.1"/>
    </source>
</evidence>
<keyword evidence="5" id="KW-1185">Reference proteome</keyword>
<protein>
    <submittedName>
        <fullName evidence="4">tRNA-Thr(GGU) m(6)t(6)A37 methyltransferase TsaA</fullName>
    </submittedName>
</protein>
<gene>
    <name evidence="4" type="ORF">SAMN04487993_100835</name>
</gene>
<dbReference type="SUPFAM" id="SSF118196">
    <property type="entry name" value="YaeB-like"/>
    <property type="match status" value="1"/>
</dbReference>
<name>A0A1G8MGE9_9RHOB</name>
<dbReference type="AlphaFoldDB" id="A0A1G8MGE9"/>
<dbReference type="STRING" id="555512.SAMN04487993_100835"/>
<dbReference type="Proteomes" id="UP000199093">
    <property type="component" value="Unassembled WGS sequence"/>
</dbReference>
<accession>A0A1G8MGE9</accession>
<dbReference type="PANTHER" id="PTHR12818:SF0">
    <property type="entry name" value="TRNA (ADENINE(37)-N6)-METHYLTRANSFERASE"/>
    <property type="match status" value="1"/>
</dbReference>
<evidence type="ECO:0000256" key="1">
    <source>
        <dbReference type="ARBA" id="ARBA00022691"/>
    </source>
</evidence>
<dbReference type="Pfam" id="PF01980">
    <property type="entry name" value="TrmO_N"/>
    <property type="match status" value="1"/>
</dbReference>
<evidence type="ECO:0000313" key="5">
    <source>
        <dbReference type="Proteomes" id="UP000199093"/>
    </source>
</evidence>
<sequence length="163" mass="17631">MTDPADPSGPRPGETAVALPPAGDAQLRFIGRIETPFATRADCPRQGDPDHGPDCLIRLDPVWLPALAGLEEVERLQVFYWLHEARRDLLTQRPRHASAARGTFALRSPVRPNPIGLSTVRLLHRDGPVLVVRGLDCLSGTPLIDLKPLHCPHAAGRATAGEA</sequence>